<feature type="compositionally biased region" description="Basic residues" evidence="1">
    <location>
        <begin position="228"/>
        <end position="237"/>
    </location>
</feature>
<organism evidence="2 3">
    <name type="scientific">Penicillium cosmopolitanum</name>
    <dbReference type="NCBI Taxonomy" id="1131564"/>
    <lineage>
        <taxon>Eukaryota</taxon>
        <taxon>Fungi</taxon>
        <taxon>Dikarya</taxon>
        <taxon>Ascomycota</taxon>
        <taxon>Pezizomycotina</taxon>
        <taxon>Eurotiomycetes</taxon>
        <taxon>Eurotiomycetidae</taxon>
        <taxon>Eurotiales</taxon>
        <taxon>Aspergillaceae</taxon>
        <taxon>Penicillium</taxon>
    </lineage>
</organism>
<dbReference type="GeneID" id="81369984"/>
<evidence type="ECO:0000313" key="2">
    <source>
        <dbReference type="EMBL" id="KAJ5398254.1"/>
    </source>
</evidence>
<feature type="region of interest" description="Disordered" evidence="1">
    <location>
        <begin position="120"/>
        <end position="237"/>
    </location>
</feature>
<dbReference type="EMBL" id="JAPZBU010000006">
    <property type="protein sequence ID" value="KAJ5398254.1"/>
    <property type="molecule type" value="Genomic_DNA"/>
</dbReference>
<evidence type="ECO:0000313" key="3">
    <source>
        <dbReference type="Proteomes" id="UP001147747"/>
    </source>
</evidence>
<sequence>MSASPGAAAKNGKTMSSRLLTMKFMQRAAATAAANEPQTPGSDDNSHTPKRQRLSTEPSSPGTPQAELDAIAAALKAEEKKRRDAVMRQAAEAGESEWVLDIPAANASPTQPYAVAADSLDVEDDANVGGRRGFGGFKRKKAPAYVPKSNDEDAESDEDEDDDELMNPATPEQVAAHREKQKAKALAKLQRQRERERQNKPVNLKNLTSISGSGGGGSYRRESGGPSKKNKKKRKSS</sequence>
<reference evidence="2" key="1">
    <citation type="submission" date="2022-12" db="EMBL/GenBank/DDBJ databases">
        <authorList>
            <person name="Petersen C."/>
        </authorList>
    </citation>
    <scope>NUCLEOTIDE SEQUENCE</scope>
    <source>
        <strain evidence="2">IBT 29677</strain>
    </source>
</reference>
<evidence type="ECO:0000256" key="1">
    <source>
        <dbReference type="SAM" id="MobiDB-lite"/>
    </source>
</evidence>
<comment type="caution">
    <text evidence="2">The sequence shown here is derived from an EMBL/GenBank/DDBJ whole genome shotgun (WGS) entry which is preliminary data.</text>
</comment>
<dbReference type="RefSeq" id="XP_056490306.1">
    <property type="nucleotide sequence ID" value="XM_056631004.1"/>
</dbReference>
<reference evidence="2" key="2">
    <citation type="journal article" date="2023" name="IMA Fungus">
        <title>Comparative genomic study of the Penicillium genus elucidates a diverse pangenome and 15 lateral gene transfer events.</title>
        <authorList>
            <person name="Petersen C."/>
            <person name="Sorensen T."/>
            <person name="Nielsen M.R."/>
            <person name="Sondergaard T.E."/>
            <person name="Sorensen J.L."/>
            <person name="Fitzpatrick D.A."/>
            <person name="Frisvad J.C."/>
            <person name="Nielsen K.L."/>
        </authorList>
    </citation>
    <scope>NUCLEOTIDE SEQUENCE</scope>
    <source>
        <strain evidence="2">IBT 29677</strain>
    </source>
</reference>
<dbReference type="Pfam" id="PF10175">
    <property type="entry name" value="MPP6"/>
    <property type="match status" value="1"/>
</dbReference>
<name>A0A9X0BB06_9EURO</name>
<accession>A0A9X0BB06</accession>
<dbReference type="AlphaFoldDB" id="A0A9X0BB06"/>
<dbReference type="Proteomes" id="UP001147747">
    <property type="component" value="Unassembled WGS sequence"/>
</dbReference>
<feature type="region of interest" description="Disordered" evidence="1">
    <location>
        <begin position="1"/>
        <end position="100"/>
    </location>
</feature>
<protein>
    <submittedName>
        <fullName evidence="2">Uncharacterized protein</fullName>
    </submittedName>
</protein>
<feature type="compositionally biased region" description="Basic and acidic residues" evidence="1">
    <location>
        <begin position="76"/>
        <end position="86"/>
    </location>
</feature>
<keyword evidence="3" id="KW-1185">Reference proteome</keyword>
<feature type="compositionally biased region" description="Low complexity" evidence="1">
    <location>
        <begin position="66"/>
        <end position="75"/>
    </location>
</feature>
<gene>
    <name evidence="2" type="ORF">N7509_006367</name>
</gene>
<proteinExistence type="predicted"/>
<dbReference type="OrthoDB" id="427960at2759"/>
<feature type="compositionally biased region" description="Acidic residues" evidence="1">
    <location>
        <begin position="152"/>
        <end position="165"/>
    </location>
</feature>